<dbReference type="GO" id="GO:0008381">
    <property type="term" value="F:mechanosensitive monoatomic ion channel activity"/>
    <property type="evidence" value="ECO:0007669"/>
    <property type="project" value="InterPro"/>
</dbReference>
<protein>
    <submittedName>
        <fullName evidence="12">Mechanosensitive ion channel</fullName>
    </submittedName>
</protein>
<comment type="subcellular location">
    <subcellularLocation>
        <location evidence="1">Cell membrane</location>
        <topology evidence="1">Multi-pass membrane protein</topology>
    </subcellularLocation>
</comment>
<feature type="transmembrane region" description="Helical" evidence="8">
    <location>
        <begin position="105"/>
        <end position="124"/>
    </location>
</feature>
<keyword evidence="5 8" id="KW-1133">Transmembrane helix</keyword>
<dbReference type="SUPFAM" id="SSF50182">
    <property type="entry name" value="Sm-like ribonucleoproteins"/>
    <property type="match status" value="1"/>
</dbReference>
<dbReference type="AlphaFoldDB" id="A0A6I4W0V4"/>
<dbReference type="InterPro" id="IPR049278">
    <property type="entry name" value="MS_channel_C"/>
</dbReference>
<dbReference type="InterPro" id="IPR049142">
    <property type="entry name" value="MS_channel_1st"/>
</dbReference>
<dbReference type="InterPro" id="IPR006685">
    <property type="entry name" value="MscS_channel_2nd"/>
</dbReference>
<comment type="function">
    <text evidence="7">May play a role in resistance to osmotic downshock.</text>
</comment>
<evidence type="ECO:0000256" key="7">
    <source>
        <dbReference type="ARBA" id="ARBA00059688"/>
    </source>
</evidence>
<dbReference type="GO" id="GO:0005886">
    <property type="term" value="C:plasma membrane"/>
    <property type="evidence" value="ECO:0007669"/>
    <property type="project" value="UniProtKB-SubCell"/>
</dbReference>
<dbReference type="InterPro" id="IPR011066">
    <property type="entry name" value="MscS_channel_C_sf"/>
</dbReference>
<evidence type="ECO:0000256" key="1">
    <source>
        <dbReference type="ARBA" id="ARBA00004651"/>
    </source>
</evidence>
<dbReference type="FunFam" id="1.10.287.1260:FF:000005">
    <property type="entry name" value="Mechanosensitive ion channel family protein"/>
    <property type="match status" value="1"/>
</dbReference>
<dbReference type="RefSeq" id="WP_160802964.1">
    <property type="nucleotide sequence ID" value="NZ_WUUL01000016.1"/>
</dbReference>
<feature type="transmembrane region" description="Helical" evidence="8">
    <location>
        <begin position="32"/>
        <end position="53"/>
    </location>
</feature>
<dbReference type="Pfam" id="PF00924">
    <property type="entry name" value="MS_channel_2nd"/>
    <property type="match status" value="1"/>
</dbReference>
<dbReference type="PANTHER" id="PTHR30460:SF0">
    <property type="entry name" value="MODERATE CONDUCTANCE MECHANOSENSITIVE CHANNEL YBIO"/>
    <property type="match status" value="1"/>
</dbReference>
<evidence type="ECO:0000256" key="2">
    <source>
        <dbReference type="ARBA" id="ARBA00008017"/>
    </source>
</evidence>
<dbReference type="InterPro" id="IPR010920">
    <property type="entry name" value="LSM_dom_sf"/>
</dbReference>
<comment type="caution">
    <text evidence="12">The sequence shown here is derived from an EMBL/GenBank/DDBJ whole genome shotgun (WGS) entry which is preliminary data.</text>
</comment>
<dbReference type="Pfam" id="PF21088">
    <property type="entry name" value="MS_channel_1st"/>
    <property type="match status" value="1"/>
</dbReference>
<keyword evidence="13" id="KW-1185">Reference proteome</keyword>
<evidence type="ECO:0000313" key="13">
    <source>
        <dbReference type="Proteomes" id="UP000430692"/>
    </source>
</evidence>
<accession>A0A6I4W0V4</accession>
<evidence type="ECO:0000313" key="12">
    <source>
        <dbReference type="EMBL" id="MXQ55616.1"/>
    </source>
</evidence>
<dbReference type="FunFam" id="2.30.30.60:FF:000001">
    <property type="entry name" value="MscS Mechanosensitive ion channel"/>
    <property type="match status" value="1"/>
</dbReference>
<gene>
    <name evidence="12" type="ORF">GSM42_18185</name>
</gene>
<organism evidence="12 13">
    <name type="scientific">Shimazuella alba</name>
    <dbReference type="NCBI Taxonomy" id="2690964"/>
    <lineage>
        <taxon>Bacteria</taxon>
        <taxon>Bacillati</taxon>
        <taxon>Bacillota</taxon>
        <taxon>Bacilli</taxon>
        <taxon>Bacillales</taxon>
        <taxon>Thermoactinomycetaceae</taxon>
        <taxon>Shimazuella</taxon>
    </lineage>
</organism>
<feature type="domain" description="Mechanosensitive ion channel transmembrane helices 2/3" evidence="11">
    <location>
        <begin position="84"/>
        <end position="121"/>
    </location>
</feature>
<dbReference type="Pfam" id="PF21082">
    <property type="entry name" value="MS_channel_3rd"/>
    <property type="match status" value="1"/>
</dbReference>
<dbReference type="Gene3D" id="2.30.30.60">
    <property type="match status" value="1"/>
</dbReference>
<evidence type="ECO:0000256" key="4">
    <source>
        <dbReference type="ARBA" id="ARBA00022692"/>
    </source>
</evidence>
<evidence type="ECO:0000256" key="5">
    <source>
        <dbReference type="ARBA" id="ARBA00022989"/>
    </source>
</evidence>
<dbReference type="Gene3D" id="3.30.70.100">
    <property type="match status" value="1"/>
</dbReference>
<dbReference type="InterPro" id="IPR011014">
    <property type="entry name" value="MscS_channel_TM-2"/>
</dbReference>
<sequence>MSIFLATNMLDLMIQHTKSLFSSVVKDPVSNFIAPILEIAFVVVLTYVAVRLLDRVVDHTFKWSKVETNKAHTLRKLIKSVVHYTLYFIALLTILSKFGVDLGPVLAGAGILGLAIGFGAQSLVKDVITGFFMLFERQLEVGDIVEINGFIRGTVEEVGLRITKIREYNQRLHYLPNGTITQVTNYNREKMRSIVPITVPYESNLDVVSKALEEVVQSIGVRFKDHLVEQPEVVGVTNIDQNGVQFTITALSDPDEYWNLEREMRKESVLILRQHNIHIAYPRSVLYSPDQINELQSSQKMTAGK</sequence>
<feature type="domain" description="Mechanosensitive ion channel MscS C-terminal" evidence="10">
    <location>
        <begin position="195"/>
        <end position="279"/>
    </location>
</feature>
<dbReference type="SUPFAM" id="SSF82861">
    <property type="entry name" value="Mechanosensitive channel protein MscS (YggB), transmembrane region"/>
    <property type="match status" value="1"/>
</dbReference>
<dbReference type="SUPFAM" id="SSF82689">
    <property type="entry name" value="Mechanosensitive channel protein MscS (YggB), C-terminal domain"/>
    <property type="match status" value="1"/>
</dbReference>
<feature type="domain" description="Mechanosensitive ion channel MscS" evidence="9">
    <location>
        <begin position="123"/>
        <end position="188"/>
    </location>
</feature>
<name>A0A6I4W0V4_9BACL</name>
<keyword evidence="6 8" id="KW-0472">Membrane</keyword>
<proteinExistence type="inferred from homology"/>
<reference evidence="12 13" key="1">
    <citation type="submission" date="2019-12" db="EMBL/GenBank/DDBJ databases">
        <title>Whole-genome analyses of novel actinobacteria.</title>
        <authorList>
            <person name="Sahin N."/>
            <person name="Saygin H."/>
        </authorList>
    </citation>
    <scope>NUCLEOTIDE SEQUENCE [LARGE SCALE GENOMIC DNA]</scope>
    <source>
        <strain evidence="12 13">KC615</strain>
    </source>
</reference>
<dbReference type="Proteomes" id="UP000430692">
    <property type="component" value="Unassembled WGS sequence"/>
</dbReference>
<keyword evidence="4 8" id="KW-0812">Transmembrane</keyword>
<keyword evidence="3" id="KW-1003">Cell membrane</keyword>
<evidence type="ECO:0000259" key="10">
    <source>
        <dbReference type="Pfam" id="PF21082"/>
    </source>
</evidence>
<dbReference type="InterPro" id="IPR045276">
    <property type="entry name" value="YbiO_bact"/>
</dbReference>
<evidence type="ECO:0000256" key="6">
    <source>
        <dbReference type="ARBA" id="ARBA00023136"/>
    </source>
</evidence>
<dbReference type="InterPro" id="IPR023408">
    <property type="entry name" value="MscS_beta-dom_sf"/>
</dbReference>
<evidence type="ECO:0000256" key="3">
    <source>
        <dbReference type="ARBA" id="ARBA00022475"/>
    </source>
</evidence>
<dbReference type="Gene3D" id="1.10.287.1260">
    <property type="match status" value="1"/>
</dbReference>
<dbReference type="PANTHER" id="PTHR30460">
    <property type="entry name" value="MODERATE CONDUCTANCE MECHANOSENSITIVE CHANNEL YBIO"/>
    <property type="match status" value="1"/>
</dbReference>
<comment type="similarity">
    <text evidence="2">Belongs to the MscS (TC 1.A.23) family.</text>
</comment>
<evidence type="ECO:0000256" key="8">
    <source>
        <dbReference type="SAM" id="Phobius"/>
    </source>
</evidence>
<evidence type="ECO:0000259" key="11">
    <source>
        <dbReference type="Pfam" id="PF21088"/>
    </source>
</evidence>
<feature type="transmembrane region" description="Helical" evidence="8">
    <location>
        <begin position="81"/>
        <end position="99"/>
    </location>
</feature>
<evidence type="ECO:0000259" key="9">
    <source>
        <dbReference type="Pfam" id="PF00924"/>
    </source>
</evidence>
<dbReference type="EMBL" id="WUUL01000016">
    <property type="protein sequence ID" value="MXQ55616.1"/>
    <property type="molecule type" value="Genomic_DNA"/>
</dbReference>